<dbReference type="InterPro" id="IPR023091">
    <property type="entry name" value="MetalPrtase_cat_dom_sf_prd"/>
</dbReference>
<dbReference type="Gene3D" id="3.40.390.30">
    <property type="entry name" value="Metalloproteases ('zincins'), catalytic domain"/>
    <property type="match status" value="1"/>
</dbReference>
<evidence type="ECO:0000256" key="6">
    <source>
        <dbReference type="ARBA" id="ARBA00022833"/>
    </source>
</evidence>
<dbReference type="HAMAP" id="MF_00009">
    <property type="entry name" value="Endoribonucl_YbeY"/>
    <property type="match status" value="1"/>
</dbReference>
<keyword evidence="7" id="KW-0963">Cytoplasm</keyword>
<evidence type="ECO:0000313" key="8">
    <source>
        <dbReference type="EMBL" id="RLC36355.1"/>
    </source>
</evidence>
<dbReference type="GO" id="GO:0008270">
    <property type="term" value="F:zinc ion binding"/>
    <property type="evidence" value="ECO:0007669"/>
    <property type="project" value="UniProtKB-UniRule"/>
</dbReference>
<dbReference type="EMBL" id="QMNG01000064">
    <property type="protein sequence ID" value="RLC36355.1"/>
    <property type="molecule type" value="Genomic_DNA"/>
</dbReference>
<dbReference type="Pfam" id="PF02130">
    <property type="entry name" value="YbeY"/>
    <property type="match status" value="1"/>
</dbReference>
<evidence type="ECO:0000256" key="4">
    <source>
        <dbReference type="ARBA" id="ARBA00022759"/>
    </source>
</evidence>
<proteinExistence type="inferred from homology"/>
<evidence type="ECO:0000256" key="7">
    <source>
        <dbReference type="HAMAP-Rule" id="MF_00009"/>
    </source>
</evidence>
<keyword evidence="6 7" id="KW-0862">Zinc</keyword>
<evidence type="ECO:0000313" key="9">
    <source>
        <dbReference type="Proteomes" id="UP000281261"/>
    </source>
</evidence>
<evidence type="ECO:0000256" key="1">
    <source>
        <dbReference type="ARBA" id="ARBA00010875"/>
    </source>
</evidence>
<keyword evidence="5 7" id="KW-0378">Hydrolase</keyword>
<dbReference type="InterPro" id="IPR002036">
    <property type="entry name" value="YbeY"/>
</dbReference>
<comment type="function">
    <text evidence="7">Single strand-specific metallo-endoribonuclease involved in late-stage 70S ribosome quality control and in maturation of the 3' terminus of the 16S rRNA.</text>
</comment>
<feature type="binding site" evidence="7">
    <location>
        <position position="123"/>
    </location>
    <ligand>
        <name>Zn(2+)</name>
        <dbReference type="ChEBI" id="CHEBI:29105"/>
        <note>catalytic</note>
    </ligand>
</feature>
<evidence type="ECO:0000256" key="3">
    <source>
        <dbReference type="ARBA" id="ARBA00022723"/>
    </source>
</evidence>
<sequence length="151" mass="17072">MGRVYIGFDDYAIDGVDDELIHSVFDVVVGVAKLSSHAEVGLVLVTDDRIRQLNKQYRNKDSVTNVLSFSCREIAQDDFLSDENKNYLGDIFICRAEVERQAREFGIAENQEFVRLFVHGLLHLAGIHHSTEAAAAEMEKLEDEIIAQIIF</sequence>
<dbReference type="EC" id="3.1.-.-" evidence="7"/>
<dbReference type="NCBIfam" id="TIGR00043">
    <property type="entry name" value="rRNA maturation RNase YbeY"/>
    <property type="match status" value="1"/>
</dbReference>
<dbReference type="SUPFAM" id="SSF55486">
    <property type="entry name" value="Metalloproteases ('zincins'), catalytic domain"/>
    <property type="match status" value="1"/>
</dbReference>
<name>A0A420ZBK0_UNCK3</name>
<accession>A0A420ZBK0</accession>
<feature type="binding site" evidence="7">
    <location>
        <position position="129"/>
    </location>
    <ligand>
        <name>Zn(2+)</name>
        <dbReference type="ChEBI" id="CHEBI:29105"/>
        <note>catalytic</note>
    </ligand>
</feature>
<comment type="subcellular location">
    <subcellularLocation>
        <location evidence="7">Cytoplasm</location>
    </subcellularLocation>
</comment>
<keyword evidence="2 7" id="KW-0540">Nuclease</keyword>
<keyword evidence="3 7" id="KW-0479">Metal-binding</keyword>
<protein>
    <recommendedName>
        <fullName evidence="7">Endoribonuclease YbeY</fullName>
        <ecNumber evidence="7">3.1.-.-</ecNumber>
    </recommendedName>
</protein>
<evidence type="ECO:0000256" key="5">
    <source>
        <dbReference type="ARBA" id="ARBA00022801"/>
    </source>
</evidence>
<comment type="cofactor">
    <cofactor evidence="7">
        <name>Zn(2+)</name>
        <dbReference type="ChEBI" id="CHEBI:29105"/>
    </cofactor>
    <text evidence="7">Binds 1 zinc ion.</text>
</comment>
<keyword evidence="7" id="KW-0698">rRNA processing</keyword>
<dbReference type="GO" id="GO:0004222">
    <property type="term" value="F:metalloendopeptidase activity"/>
    <property type="evidence" value="ECO:0007669"/>
    <property type="project" value="InterPro"/>
</dbReference>
<dbReference type="AlphaFoldDB" id="A0A420ZBK0"/>
<keyword evidence="7" id="KW-0690">Ribosome biogenesis</keyword>
<gene>
    <name evidence="7 8" type="primary">ybeY</name>
    <name evidence="8" type="ORF">DRH29_04735</name>
</gene>
<dbReference type="Proteomes" id="UP000281261">
    <property type="component" value="Unassembled WGS sequence"/>
</dbReference>
<evidence type="ECO:0000256" key="2">
    <source>
        <dbReference type="ARBA" id="ARBA00022722"/>
    </source>
</evidence>
<comment type="caution">
    <text evidence="8">The sequence shown here is derived from an EMBL/GenBank/DDBJ whole genome shotgun (WGS) entry which is preliminary data.</text>
</comment>
<feature type="binding site" evidence="7">
    <location>
        <position position="119"/>
    </location>
    <ligand>
        <name>Zn(2+)</name>
        <dbReference type="ChEBI" id="CHEBI:29105"/>
        <note>catalytic</note>
    </ligand>
</feature>
<reference evidence="8 9" key="1">
    <citation type="submission" date="2018-06" db="EMBL/GenBank/DDBJ databases">
        <title>Extensive metabolic versatility and redundancy in microbially diverse, dynamic hydrothermal sediments.</title>
        <authorList>
            <person name="Dombrowski N."/>
            <person name="Teske A."/>
            <person name="Baker B.J."/>
        </authorList>
    </citation>
    <scope>NUCLEOTIDE SEQUENCE [LARGE SCALE GENOMIC DNA]</scope>
    <source>
        <strain evidence="8">B79_G16</strain>
    </source>
</reference>
<keyword evidence="4 7" id="KW-0255">Endonuclease</keyword>
<organism evidence="8 9">
    <name type="scientific">candidate division Kazan bacterium</name>
    <dbReference type="NCBI Taxonomy" id="2202143"/>
    <lineage>
        <taxon>Bacteria</taxon>
        <taxon>Bacteria division Kazan-3B-28</taxon>
    </lineage>
</organism>
<comment type="similarity">
    <text evidence="1 7">Belongs to the endoribonuclease YbeY family.</text>
</comment>
<dbReference type="GO" id="GO:0005737">
    <property type="term" value="C:cytoplasm"/>
    <property type="evidence" value="ECO:0007669"/>
    <property type="project" value="UniProtKB-SubCell"/>
</dbReference>
<dbReference type="PANTHER" id="PTHR46986">
    <property type="entry name" value="ENDORIBONUCLEASE YBEY, CHLOROPLASTIC"/>
    <property type="match status" value="1"/>
</dbReference>
<dbReference type="GO" id="GO:0004521">
    <property type="term" value="F:RNA endonuclease activity"/>
    <property type="evidence" value="ECO:0007669"/>
    <property type="project" value="UniProtKB-UniRule"/>
</dbReference>
<dbReference type="PANTHER" id="PTHR46986:SF1">
    <property type="entry name" value="ENDORIBONUCLEASE YBEY, CHLOROPLASTIC"/>
    <property type="match status" value="1"/>
</dbReference>
<dbReference type="GO" id="GO:0006364">
    <property type="term" value="P:rRNA processing"/>
    <property type="evidence" value="ECO:0007669"/>
    <property type="project" value="UniProtKB-UniRule"/>
</dbReference>